<proteinExistence type="predicted"/>
<dbReference type="InterPro" id="IPR029052">
    <property type="entry name" value="Metallo-depent_PP-like"/>
</dbReference>
<reference evidence="1" key="1">
    <citation type="submission" date="2022-07" db="EMBL/GenBank/DDBJ databases">
        <title>Faecal culturing of patients with breast cancer.</title>
        <authorList>
            <person name="Teng N.M.Y."/>
            <person name="Kiu R."/>
            <person name="Evans R."/>
            <person name="Baker D.J."/>
            <person name="Zenner C."/>
            <person name="Robinson S.D."/>
            <person name="Hall L.J."/>
        </authorList>
    </citation>
    <scope>NUCLEOTIDE SEQUENCE</scope>
    <source>
        <strain evidence="1">LH1062</strain>
    </source>
</reference>
<dbReference type="RefSeq" id="WP_290141441.1">
    <property type="nucleotide sequence ID" value="NZ_CP101620.1"/>
</dbReference>
<name>A0ABY5I7J8_9FIRM</name>
<dbReference type="Proteomes" id="UP001060112">
    <property type="component" value="Chromosome"/>
</dbReference>
<dbReference type="PANTHER" id="PTHR31302:SF0">
    <property type="entry name" value="TRANSMEMBRANE PROTEIN WITH METALLOPHOSPHOESTERASE DOMAIN"/>
    <property type="match status" value="1"/>
</dbReference>
<dbReference type="PANTHER" id="PTHR31302">
    <property type="entry name" value="TRANSMEMBRANE PROTEIN WITH METALLOPHOSPHOESTERASE DOMAIN-RELATED"/>
    <property type="match status" value="1"/>
</dbReference>
<organism evidence="1 2">
    <name type="scientific">Allocoprobacillus halotolerans</name>
    <dbReference type="NCBI Taxonomy" id="2944914"/>
    <lineage>
        <taxon>Bacteria</taxon>
        <taxon>Bacillati</taxon>
        <taxon>Bacillota</taxon>
        <taxon>Erysipelotrichia</taxon>
        <taxon>Erysipelotrichales</taxon>
        <taxon>Erysipelotrichaceae</taxon>
        <taxon>Allocoprobacillus</taxon>
    </lineage>
</organism>
<evidence type="ECO:0000313" key="1">
    <source>
        <dbReference type="EMBL" id="UTY40003.1"/>
    </source>
</evidence>
<protein>
    <recommendedName>
        <fullName evidence="3">Calcineurin-like phosphoesterase domain-containing protein</fullName>
    </recommendedName>
</protein>
<accession>A0ABY5I7J8</accession>
<dbReference type="Gene3D" id="3.60.21.10">
    <property type="match status" value="1"/>
</dbReference>
<dbReference type="EMBL" id="CP101620">
    <property type="protein sequence ID" value="UTY40003.1"/>
    <property type="molecule type" value="Genomic_DNA"/>
</dbReference>
<keyword evidence="2" id="KW-1185">Reference proteome</keyword>
<evidence type="ECO:0008006" key="3">
    <source>
        <dbReference type="Google" id="ProtNLM"/>
    </source>
</evidence>
<gene>
    <name evidence="1" type="ORF">NMU03_04145</name>
</gene>
<sequence length="275" mass="31138">MKKFIRRLILLLIVFGLCFLGYYIYAVSPKAYEFHEQKYINSHISSQLNGFKIAFISDVNLTDQESLTRFQSIVNELNNYPFDMVIFGGDLYDEQVFKGDEVSKILKSIQCQYGKLAILGERDENSSLEVTQILNNGGFEVLSNETRSLYYKDTSLTLVAYDDEYDFSKLKTSQDKFILGISHEPDTFTQAKDYVHLQLSGHSYGGSVYVPYFGSLFPIDGAKTYNHGTYEEKNATLIVSNGISGPASFPFKVLCPNQIQLIALNTKSNDTTQNE</sequence>
<dbReference type="SUPFAM" id="SSF56300">
    <property type="entry name" value="Metallo-dependent phosphatases"/>
    <property type="match status" value="1"/>
</dbReference>
<dbReference type="InterPro" id="IPR051158">
    <property type="entry name" value="Metallophosphoesterase_sf"/>
</dbReference>
<evidence type="ECO:0000313" key="2">
    <source>
        <dbReference type="Proteomes" id="UP001060112"/>
    </source>
</evidence>